<sequence>MASLSLANLAFGHGTPAGDAAVTGPATDARRSAAFEDAVGRGLDLEGPARPSEGDAILGGLQRLRGTFEARHDRIGALMRGSAVDTETLLSMQMEIAQYTLLVDVSSKLTGKTTQSLDTLMKGQ</sequence>
<name>A0A437NPU8_9HYPH</name>
<dbReference type="Proteomes" id="UP000286997">
    <property type="component" value="Unassembled WGS sequence"/>
</dbReference>
<reference evidence="1 2" key="1">
    <citation type="submission" date="2019-01" db="EMBL/GenBank/DDBJ databases">
        <authorList>
            <person name="Chen W.-M."/>
        </authorList>
    </citation>
    <scope>NUCLEOTIDE SEQUENCE [LARGE SCALE GENOMIC DNA]</scope>
    <source>
        <strain evidence="1 2">TER-1</strain>
    </source>
</reference>
<keyword evidence="2" id="KW-1185">Reference proteome</keyword>
<accession>A0A437NPU8</accession>
<dbReference type="EMBL" id="SACP01000066">
    <property type="protein sequence ID" value="RVU11955.1"/>
    <property type="molecule type" value="Genomic_DNA"/>
</dbReference>
<protein>
    <submittedName>
        <fullName evidence="1">EscI/YscI/HrpB family type III secretion system inner rod protein</fullName>
    </submittedName>
</protein>
<evidence type="ECO:0000313" key="2">
    <source>
        <dbReference type="Proteomes" id="UP000286997"/>
    </source>
</evidence>
<evidence type="ECO:0000313" key="1">
    <source>
        <dbReference type="EMBL" id="RVU11955.1"/>
    </source>
</evidence>
<proteinExistence type="predicted"/>
<dbReference type="RefSeq" id="WP_127734208.1">
    <property type="nucleotide sequence ID" value="NZ_SACP01000066.1"/>
</dbReference>
<organism evidence="1 2">
    <name type="scientific">Methylobacterium oryzihabitans</name>
    <dbReference type="NCBI Taxonomy" id="2499852"/>
    <lineage>
        <taxon>Bacteria</taxon>
        <taxon>Pseudomonadati</taxon>
        <taxon>Pseudomonadota</taxon>
        <taxon>Alphaproteobacteria</taxon>
        <taxon>Hyphomicrobiales</taxon>
        <taxon>Methylobacteriaceae</taxon>
        <taxon>Methylobacterium</taxon>
    </lineage>
</organism>
<comment type="caution">
    <text evidence="1">The sequence shown here is derived from an EMBL/GenBank/DDBJ whole genome shotgun (WGS) entry which is preliminary data.</text>
</comment>
<dbReference type="NCBIfam" id="TIGR02497">
    <property type="entry name" value="yscI_hrpB_dom"/>
    <property type="match status" value="1"/>
</dbReference>
<dbReference type="Pfam" id="PF17001">
    <property type="entry name" value="T3SS_basalb_I"/>
    <property type="match status" value="1"/>
</dbReference>
<dbReference type="GO" id="GO:0030254">
    <property type="term" value="P:protein secretion by the type III secretion system"/>
    <property type="evidence" value="ECO:0007669"/>
    <property type="project" value="InterPro"/>
</dbReference>
<dbReference type="InterPro" id="IPR012670">
    <property type="entry name" value="T3SS_YscI/HrpB"/>
</dbReference>
<dbReference type="AlphaFoldDB" id="A0A437NPU8"/>
<gene>
    <name evidence="1" type="ORF">EOE48_28315</name>
</gene>
<dbReference type="OrthoDB" id="7871632at2"/>